<sequence length="212" mass="22848">MRADPRMLLEIGVDGIKAWRGAGRASGSAGSACGASAGARRADLAWSARPAKWDAGPRCTTAGYIAFLALVRRRVSQIEYAAHRNRIGAHETHDLGTGSVPWRPTPGPRSIAAANLSAGHDSPALRGDVVGEGEKRRRLLSETRKALIAARLRARARKCGSPQASARTKDDHDPCSAHPSRRRRWRFPSPAFFLLLLPMGARRNRASNSCAS</sequence>
<dbReference type="AlphaFoldDB" id="A0A9J6DUY0"/>
<protein>
    <submittedName>
        <fullName evidence="2">Uncharacterized protein</fullName>
    </submittedName>
</protein>
<gene>
    <name evidence="2" type="ORF">HPB51_010742</name>
</gene>
<dbReference type="Proteomes" id="UP000821866">
    <property type="component" value="Unassembled WGS sequence"/>
</dbReference>
<evidence type="ECO:0000313" key="3">
    <source>
        <dbReference type="Proteomes" id="UP000821866"/>
    </source>
</evidence>
<feature type="region of interest" description="Disordered" evidence="1">
    <location>
        <begin position="158"/>
        <end position="182"/>
    </location>
</feature>
<accession>A0A9J6DUY0</accession>
<reference evidence="2" key="2">
    <citation type="submission" date="2021-09" db="EMBL/GenBank/DDBJ databases">
        <authorList>
            <person name="Jia N."/>
            <person name="Wang J."/>
            <person name="Shi W."/>
            <person name="Du L."/>
            <person name="Sun Y."/>
            <person name="Zhan W."/>
            <person name="Jiang J."/>
            <person name="Wang Q."/>
            <person name="Zhang B."/>
            <person name="Ji P."/>
            <person name="Sakyi L.B."/>
            <person name="Cui X."/>
            <person name="Yuan T."/>
            <person name="Jiang B."/>
            <person name="Yang W."/>
            <person name="Lam T.T.-Y."/>
            <person name="Chang Q."/>
            <person name="Ding S."/>
            <person name="Wang X."/>
            <person name="Zhu J."/>
            <person name="Ruan X."/>
            <person name="Zhao L."/>
            <person name="Wei J."/>
            <person name="Que T."/>
            <person name="Du C."/>
            <person name="Cheng J."/>
            <person name="Dai P."/>
            <person name="Han X."/>
            <person name="Huang E."/>
            <person name="Gao Y."/>
            <person name="Liu J."/>
            <person name="Shao H."/>
            <person name="Ye R."/>
            <person name="Li L."/>
            <person name="Wei W."/>
            <person name="Wang X."/>
            <person name="Wang C."/>
            <person name="Huo Q."/>
            <person name="Li W."/>
            <person name="Guo W."/>
            <person name="Chen H."/>
            <person name="Chen S."/>
            <person name="Zhou L."/>
            <person name="Zhou L."/>
            <person name="Ni X."/>
            <person name="Tian J."/>
            <person name="Zhou Y."/>
            <person name="Sheng Y."/>
            <person name="Liu T."/>
            <person name="Pan Y."/>
            <person name="Xia L."/>
            <person name="Li J."/>
            <person name="Zhao F."/>
            <person name="Cao W."/>
        </authorList>
    </citation>
    <scope>NUCLEOTIDE SEQUENCE</scope>
    <source>
        <strain evidence="2">Rmic-2018</strain>
        <tissue evidence="2">Larvae</tissue>
    </source>
</reference>
<proteinExistence type="predicted"/>
<keyword evidence="3" id="KW-1185">Reference proteome</keyword>
<organism evidence="2 3">
    <name type="scientific">Rhipicephalus microplus</name>
    <name type="common">Cattle tick</name>
    <name type="synonym">Boophilus microplus</name>
    <dbReference type="NCBI Taxonomy" id="6941"/>
    <lineage>
        <taxon>Eukaryota</taxon>
        <taxon>Metazoa</taxon>
        <taxon>Ecdysozoa</taxon>
        <taxon>Arthropoda</taxon>
        <taxon>Chelicerata</taxon>
        <taxon>Arachnida</taxon>
        <taxon>Acari</taxon>
        <taxon>Parasitiformes</taxon>
        <taxon>Ixodida</taxon>
        <taxon>Ixodoidea</taxon>
        <taxon>Ixodidae</taxon>
        <taxon>Rhipicephalinae</taxon>
        <taxon>Rhipicephalus</taxon>
        <taxon>Boophilus</taxon>
    </lineage>
</organism>
<name>A0A9J6DUY0_RHIMP</name>
<evidence type="ECO:0000256" key="1">
    <source>
        <dbReference type="SAM" id="MobiDB-lite"/>
    </source>
</evidence>
<comment type="caution">
    <text evidence="2">The sequence shown here is derived from an EMBL/GenBank/DDBJ whole genome shotgun (WGS) entry which is preliminary data.</text>
</comment>
<reference evidence="2" key="1">
    <citation type="journal article" date="2020" name="Cell">
        <title>Large-Scale Comparative Analyses of Tick Genomes Elucidate Their Genetic Diversity and Vector Capacities.</title>
        <authorList>
            <consortium name="Tick Genome and Microbiome Consortium (TIGMIC)"/>
            <person name="Jia N."/>
            <person name="Wang J."/>
            <person name="Shi W."/>
            <person name="Du L."/>
            <person name="Sun Y."/>
            <person name="Zhan W."/>
            <person name="Jiang J.F."/>
            <person name="Wang Q."/>
            <person name="Zhang B."/>
            <person name="Ji P."/>
            <person name="Bell-Sakyi L."/>
            <person name="Cui X.M."/>
            <person name="Yuan T.T."/>
            <person name="Jiang B.G."/>
            <person name="Yang W.F."/>
            <person name="Lam T.T."/>
            <person name="Chang Q.C."/>
            <person name="Ding S.J."/>
            <person name="Wang X.J."/>
            <person name="Zhu J.G."/>
            <person name="Ruan X.D."/>
            <person name="Zhao L."/>
            <person name="Wei J.T."/>
            <person name="Ye R.Z."/>
            <person name="Que T.C."/>
            <person name="Du C.H."/>
            <person name="Zhou Y.H."/>
            <person name="Cheng J.X."/>
            <person name="Dai P.F."/>
            <person name="Guo W.B."/>
            <person name="Han X.H."/>
            <person name="Huang E.J."/>
            <person name="Li L.F."/>
            <person name="Wei W."/>
            <person name="Gao Y.C."/>
            <person name="Liu J.Z."/>
            <person name="Shao H.Z."/>
            <person name="Wang X."/>
            <person name="Wang C.C."/>
            <person name="Yang T.C."/>
            <person name="Huo Q.B."/>
            <person name="Li W."/>
            <person name="Chen H.Y."/>
            <person name="Chen S.E."/>
            <person name="Zhou L.G."/>
            <person name="Ni X.B."/>
            <person name="Tian J.H."/>
            <person name="Sheng Y."/>
            <person name="Liu T."/>
            <person name="Pan Y.S."/>
            <person name="Xia L.Y."/>
            <person name="Li J."/>
            <person name="Zhao F."/>
            <person name="Cao W.C."/>
        </authorList>
    </citation>
    <scope>NUCLEOTIDE SEQUENCE</scope>
    <source>
        <strain evidence="2">Rmic-2018</strain>
    </source>
</reference>
<dbReference type="EMBL" id="JABSTU010000007">
    <property type="protein sequence ID" value="KAH8025658.1"/>
    <property type="molecule type" value="Genomic_DNA"/>
</dbReference>
<evidence type="ECO:0000313" key="2">
    <source>
        <dbReference type="EMBL" id="KAH8025658.1"/>
    </source>
</evidence>